<feature type="non-terminal residue" evidence="2">
    <location>
        <position position="1"/>
    </location>
</feature>
<sequence length="46" mass="4569">EGPARRGAAGRAPLVRRGACAPSCPSLGRATVSSLTRSTGGHRGPL</sequence>
<dbReference type="AlphaFoldDB" id="A0A6J4PKW2"/>
<feature type="region of interest" description="Disordered" evidence="1">
    <location>
        <begin position="1"/>
        <end position="46"/>
    </location>
</feature>
<gene>
    <name evidence="2" type="ORF">AVDCRST_MAG06-3342</name>
</gene>
<evidence type="ECO:0000256" key="1">
    <source>
        <dbReference type="SAM" id="MobiDB-lite"/>
    </source>
</evidence>
<protein>
    <submittedName>
        <fullName evidence="2">Uncharacterized protein</fullName>
    </submittedName>
</protein>
<feature type="non-terminal residue" evidence="2">
    <location>
        <position position="46"/>
    </location>
</feature>
<proteinExistence type="predicted"/>
<evidence type="ECO:0000313" key="2">
    <source>
        <dbReference type="EMBL" id="CAA9418251.1"/>
    </source>
</evidence>
<feature type="compositionally biased region" description="Low complexity" evidence="1">
    <location>
        <begin position="1"/>
        <end position="19"/>
    </location>
</feature>
<dbReference type="EMBL" id="CADCUP010000224">
    <property type="protein sequence ID" value="CAA9418251.1"/>
    <property type="molecule type" value="Genomic_DNA"/>
</dbReference>
<accession>A0A6J4PKW2</accession>
<organism evidence="2">
    <name type="scientific">uncultured Nocardioides sp</name>
    <dbReference type="NCBI Taxonomy" id="198441"/>
    <lineage>
        <taxon>Bacteria</taxon>
        <taxon>Bacillati</taxon>
        <taxon>Actinomycetota</taxon>
        <taxon>Actinomycetes</taxon>
        <taxon>Propionibacteriales</taxon>
        <taxon>Nocardioidaceae</taxon>
        <taxon>Nocardioides</taxon>
        <taxon>environmental samples</taxon>
    </lineage>
</organism>
<name>A0A6J4PKW2_9ACTN</name>
<reference evidence="2" key="1">
    <citation type="submission" date="2020-02" db="EMBL/GenBank/DDBJ databases">
        <authorList>
            <person name="Meier V. D."/>
        </authorList>
    </citation>
    <scope>NUCLEOTIDE SEQUENCE</scope>
    <source>
        <strain evidence="2">AVDCRST_MAG06</strain>
    </source>
</reference>